<evidence type="ECO:0000256" key="2">
    <source>
        <dbReference type="ARBA" id="ARBA00011015"/>
    </source>
</evidence>
<accession>A0A0U2IG51</accession>
<dbReference type="PANTHER" id="PTHR28520">
    <property type="entry name" value="MITOTIC-SPINDLE ORGANIZING PROTEIN 1"/>
    <property type="match status" value="1"/>
</dbReference>
<feature type="compositionally biased region" description="Basic and acidic residues" evidence="5">
    <location>
        <begin position="1"/>
        <end position="15"/>
    </location>
</feature>
<evidence type="ECO:0000313" key="6">
    <source>
        <dbReference type="EMBL" id="ALS04307.1"/>
    </source>
</evidence>
<feature type="region of interest" description="Disordered" evidence="5">
    <location>
        <begin position="1"/>
        <end position="22"/>
    </location>
</feature>
<dbReference type="GO" id="GO:0005819">
    <property type="term" value="C:spindle"/>
    <property type="evidence" value="ECO:0007669"/>
    <property type="project" value="TreeGrafter"/>
</dbReference>
<dbReference type="PANTHER" id="PTHR28520:SF2">
    <property type="entry name" value="MITOTIC-SPINDLE ORGANIZING PROTEIN 1"/>
    <property type="match status" value="1"/>
</dbReference>
<organism evidence="6">
    <name type="scientific">Acartia pacifica</name>
    <name type="common">Copepod</name>
    <dbReference type="NCBI Taxonomy" id="335913"/>
    <lineage>
        <taxon>Eukaryota</taxon>
        <taxon>Metazoa</taxon>
        <taxon>Ecdysozoa</taxon>
        <taxon>Arthropoda</taxon>
        <taxon>Crustacea</taxon>
        <taxon>Multicrustacea</taxon>
        <taxon>Hexanauplia</taxon>
        <taxon>Copepoda</taxon>
        <taxon>Calanoida</taxon>
        <taxon>Acartiidae</taxon>
        <taxon>Acartia</taxon>
    </lineage>
</organism>
<dbReference type="GO" id="GO:0033566">
    <property type="term" value="P:gamma-tubulin complex localization"/>
    <property type="evidence" value="ECO:0007669"/>
    <property type="project" value="InterPro"/>
</dbReference>
<dbReference type="GO" id="GO:0005813">
    <property type="term" value="C:centrosome"/>
    <property type="evidence" value="ECO:0007669"/>
    <property type="project" value="TreeGrafter"/>
</dbReference>
<name>A0A0U2IG51_ACAPC</name>
<protein>
    <submittedName>
        <fullName evidence="6">Mitotic-spindle organizing protein 1</fullName>
    </submittedName>
</protein>
<dbReference type="EMBL" id="KT754474">
    <property type="protein sequence ID" value="ALS04308.1"/>
    <property type="molecule type" value="mRNA"/>
</dbReference>
<sequence length="86" mass="9476">MKESNKGMESDKSTKESSGSRIVELRETFSTLTEISRILNTGLDNESLAICVRLCDQGANPEALATVIKELRRETAALKESENESN</sequence>
<evidence type="ECO:0000256" key="1">
    <source>
        <dbReference type="ARBA" id="ARBA00004267"/>
    </source>
</evidence>
<keyword evidence="4" id="KW-0206">Cytoskeleton</keyword>
<comment type="similarity">
    <text evidence="2">Belongs to the MOZART1 family.</text>
</comment>
<dbReference type="GO" id="GO:0000931">
    <property type="term" value="C:gamma-tubulin ring complex"/>
    <property type="evidence" value="ECO:0007669"/>
    <property type="project" value="InterPro"/>
</dbReference>
<dbReference type="EMBL" id="KT754473">
    <property type="protein sequence ID" value="ALS04307.1"/>
    <property type="molecule type" value="mRNA"/>
</dbReference>
<dbReference type="Pfam" id="PF12554">
    <property type="entry name" value="MOZART1"/>
    <property type="match status" value="1"/>
</dbReference>
<dbReference type="GO" id="GO:0090307">
    <property type="term" value="P:mitotic spindle assembly"/>
    <property type="evidence" value="ECO:0007669"/>
    <property type="project" value="TreeGrafter"/>
</dbReference>
<dbReference type="GO" id="GO:0031021">
    <property type="term" value="C:interphase microtubule organizing center"/>
    <property type="evidence" value="ECO:0007669"/>
    <property type="project" value="TreeGrafter"/>
</dbReference>
<evidence type="ECO:0000256" key="4">
    <source>
        <dbReference type="ARBA" id="ARBA00023212"/>
    </source>
</evidence>
<dbReference type="AlphaFoldDB" id="A0A0U2IG51"/>
<evidence type="ECO:0000256" key="5">
    <source>
        <dbReference type="SAM" id="MobiDB-lite"/>
    </source>
</evidence>
<dbReference type="InterPro" id="IPR022214">
    <property type="entry name" value="MZT1"/>
</dbReference>
<dbReference type="GO" id="GO:0051415">
    <property type="term" value="P:microtubule nucleation by interphase microtubule organizing center"/>
    <property type="evidence" value="ECO:0007669"/>
    <property type="project" value="TreeGrafter"/>
</dbReference>
<evidence type="ECO:0000256" key="3">
    <source>
        <dbReference type="ARBA" id="ARBA00022490"/>
    </source>
</evidence>
<proteinExistence type="evidence at transcript level"/>
<keyword evidence="3" id="KW-0963">Cytoplasm</keyword>
<reference evidence="6" key="1">
    <citation type="journal article" date="2015" name="Sci. Rep.">
        <title>Spliced leader RNA trans-splicing discovered in copepods.</title>
        <authorList>
            <person name="Yang F."/>
            <person name="Xu D."/>
            <person name="Zhuang Y."/>
            <person name="Yi X."/>
            <person name="Huang Y."/>
            <person name="Chen H."/>
            <person name="Lin S."/>
            <person name="Campbell D.A."/>
            <person name="Sturm N.R."/>
            <person name="Liu G."/>
            <person name="Zhang H."/>
        </authorList>
    </citation>
    <scope>NUCLEOTIDE SEQUENCE</scope>
</reference>
<comment type="subcellular location">
    <subcellularLocation>
        <location evidence="1">Cytoplasm</location>
        <location evidence="1">Cytoskeleton</location>
        <location evidence="1">Microtubule organizing center</location>
    </subcellularLocation>
</comment>